<proteinExistence type="predicted"/>
<dbReference type="Proteomes" id="UP000195455">
    <property type="component" value="Unassembled WGS sequence"/>
</dbReference>
<protein>
    <submittedName>
        <fullName evidence="1">Uncharacterized protein</fullName>
    </submittedName>
</protein>
<evidence type="ECO:0000313" key="2">
    <source>
        <dbReference type="Proteomes" id="UP000195455"/>
    </source>
</evidence>
<gene>
    <name evidence="1" type="ORF">B5G26_13350</name>
</gene>
<evidence type="ECO:0000313" key="1">
    <source>
        <dbReference type="EMBL" id="OUN40936.1"/>
    </source>
</evidence>
<comment type="caution">
    <text evidence="1">The sequence shown here is derived from an EMBL/GenBank/DDBJ whole genome shotgun (WGS) entry which is preliminary data.</text>
</comment>
<name>A0A1Y3TWJ9_9FIRM</name>
<sequence>MSSILYFLYLNRKAIAVRWSKKTGKKQPRKNTALVQLEPDYKKLFVQQAALRIQEKMQQKFAGGKICLCEADIIRLAYLKRPLCVAIEGVDGFSHMNISMTEDGMFRMSLFTLVDFDTILDDQSEKQEHTLDEVQMERWYTLKGQHMLTELVTEMNQQGFSRLSIQENGDVVVQENGKYVVKDHVLDFPPKKNWLDLKKMMMDTGIKVRINEKKMTFMW</sequence>
<organism evidence="1 2">
    <name type="scientific">Anaerotignum lactatifermentans</name>
    <dbReference type="NCBI Taxonomy" id="160404"/>
    <lineage>
        <taxon>Bacteria</taxon>
        <taxon>Bacillati</taxon>
        <taxon>Bacillota</taxon>
        <taxon>Clostridia</taxon>
        <taxon>Lachnospirales</taxon>
        <taxon>Anaerotignaceae</taxon>
        <taxon>Anaerotignum</taxon>
    </lineage>
</organism>
<accession>A0A1Y3TWJ9</accession>
<dbReference type="EMBL" id="NFHM01000026">
    <property type="protein sequence ID" value="OUN40936.1"/>
    <property type="molecule type" value="Genomic_DNA"/>
</dbReference>
<reference evidence="2" key="1">
    <citation type="submission" date="2017-04" db="EMBL/GenBank/DDBJ databases">
        <title>Function of individual gut microbiota members based on whole genome sequencing of pure cultures obtained from chicken caecum.</title>
        <authorList>
            <person name="Medvecky M."/>
            <person name="Cejkova D."/>
            <person name="Polansky O."/>
            <person name="Karasova D."/>
            <person name="Kubasova T."/>
            <person name="Cizek A."/>
            <person name="Rychlik I."/>
        </authorList>
    </citation>
    <scope>NUCLEOTIDE SEQUENCE [LARGE SCALE GENOMIC DNA]</scope>
    <source>
        <strain evidence="2">An75</strain>
    </source>
</reference>
<dbReference type="AlphaFoldDB" id="A0A1Y3TWJ9"/>